<dbReference type="Gene3D" id="1.25.40.1050">
    <property type="match status" value="1"/>
</dbReference>
<dbReference type="AlphaFoldDB" id="A0A8B7NSV7"/>
<dbReference type="InterPro" id="IPR027073">
    <property type="entry name" value="5_3_exoribonuclease"/>
</dbReference>
<sequence length="448" mass="50787">MEFELSHAMMPFEQLMAVLPPQSAQLLPQCYADLMLSPDSPIIDFYPRDYDLEAEAPMPFIDEERLLEAMSKVSHRLTEDERRRSVHGPMRVYSFTPDDLGAYESPEHFPPVRMNHAKCDLIHGEAWSLSREDILRGLCPGAQTELYFPGFPTLKNLAHTHRVGLVYARAFQESVIIELGDPFFCRYRPYEWFDKIAQELLNKIVYVDWPHLKEALVVGLSCGRFASPGASSMIEVFNNYELDGTLPEQQEFLTTVKSLRSDLLYKWGIDAGRSSILVHCKPIAGRRARSTRGGQIVFGLLHHGCCATVLENSPSNKADAGTNDEVLVRVETRHEPDLSRLKSSVPGHKYLHAFEVGERLGMSQETVMRLAGTVLMVLKSDPDEPPLAPTLPKPKINLGLDLLFFKQMQEVNRPIAVVPVINDRFVIFCEEKKYVLTIMNYNKTCTGY</sequence>
<dbReference type="Gene3D" id="2.170.260.40">
    <property type="match status" value="1"/>
</dbReference>
<dbReference type="Pfam" id="PF17846">
    <property type="entry name" value="XRN_M"/>
    <property type="match status" value="1"/>
</dbReference>
<dbReference type="GeneID" id="108672866"/>
<dbReference type="InterPro" id="IPR041412">
    <property type="entry name" value="Xrn1_helical"/>
</dbReference>
<dbReference type="GO" id="GO:0005634">
    <property type="term" value="C:nucleus"/>
    <property type="evidence" value="ECO:0007669"/>
    <property type="project" value="TreeGrafter"/>
</dbReference>
<dbReference type="PANTHER" id="PTHR12341:SF7">
    <property type="entry name" value="5'-3' EXORIBONUCLEASE 1"/>
    <property type="match status" value="1"/>
</dbReference>
<dbReference type="KEGG" id="hazt:108672866"/>
<protein>
    <submittedName>
        <fullName evidence="4">5'-3' exoribonuclease 1</fullName>
    </submittedName>
</protein>
<dbReference type="InterPro" id="IPR047007">
    <property type="entry name" value="XRN1_D1_sf"/>
</dbReference>
<dbReference type="Pfam" id="PF18332">
    <property type="entry name" value="XRN1_D1"/>
    <property type="match status" value="1"/>
</dbReference>
<evidence type="ECO:0000313" key="4">
    <source>
        <dbReference type="RefSeq" id="XP_018016111.2"/>
    </source>
</evidence>
<evidence type="ECO:0000313" key="3">
    <source>
        <dbReference type="Proteomes" id="UP000694843"/>
    </source>
</evidence>
<feature type="domain" description="Xrn1 helical" evidence="1">
    <location>
        <begin position="2"/>
        <end position="89"/>
    </location>
</feature>
<dbReference type="Proteomes" id="UP000694843">
    <property type="component" value="Unplaced"/>
</dbReference>
<dbReference type="OrthoDB" id="372487at2759"/>
<dbReference type="GO" id="GO:0003723">
    <property type="term" value="F:RNA binding"/>
    <property type="evidence" value="ECO:0007669"/>
    <property type="project" value="TreeGrafter"/>
</dbReference>
<evidence type="ECO:0000259" key="1">
    <source>
        <dbReference type="Pfam" id="PF17846"/>
    </source>
</evidence>
<proteinExistence type="predicted"/>
<dbReference type="GO" id="GO:0016075">
    <property type="term" value="P:rRNA catabolic process"/>
    <property type="evidence" value="ECO:0007669"/>
    <property type="project" value="TreeGrafter"/>
</dbReference>
<dbReference type="InterPro" id="IPR040992">
    <property type="entry name" value="XRN1_D1"/>
</dbReference>
<dbReference type="RefSeq" id="XP_018016111.2">
    <property type="nucleotide sequence ID" value="XM_018160622.2"/>
</dbReference>
<dbReference type="PANTHER" id="PTHR12341">
    <property type="entry name" value="5'-&gt;3' EXORIBONUCLEASE"/>
    <property type="match status" value="1"/>
</dbReference>
<reference evidence="4" key="1">
    <citation type="submission" date="2025-08" db="UniProtKB">
        <authorList>
            <consortium name="RefSeq"/>
        </authorList>
    </citation>
    <scope>IDENTIFICATION</scope>
    <source>
        <tissue evidence="4">Whole organism</tissue>
    </source>
</reference>
<feature type="domain" description="5'-3' exoribonuclease 1 D1" evidence="2">
    <location>
        <begin position="137"/>
        <end position="287"/>
    </location>
</feature>
<dbReference type="GO" id="GO:0000956">
    <property type="term" value="P:nuclear-transcribed mRNA catabolic process"/>
    <property type="evidence" value="ECO:0007669"/>
    <property type="project" value="TreeGrafter"/>
</dbReference>
<keyword evidence="3" id="KW-1185">Reference proteome</keyword>
<evidence type="ECO:0000259" key="2">
    <source>
        <dbReference type="Pfam" id="PF18332"/>
    </source>
</evidence>
<name>A0A8B7NSV7_HYAAZ</name>
<organism evidence="3 4">
    <name type="scientific">Hyalella azteca</name>
    <name type="common">Amphipod</name>
    <dbReference type="NCBI Taxonomy" id="294128"/>
    <lineage>
        <taxon>Eukaryota</taxon>
        <taxon>Metazoa</taxon>
        <taxon>Ecdysozoa</taxon>
        <taxon>Arthropoda</taxon>
        <taxon>Crustacea</taxon>
        <taxon>Multicrustacea</taxon>
        <taxon>Malacostraca</taxon>
        <taxon>Eumalacostraca</taxon>
        <taxon>Peracarida</taxon>
        <taxon>Amphipoda</taxon>
        <taxon>Senticaudata</taxon>
        <taxon>Talitrida</taxon>
        <taxon>Talitroidea</taxon>
        <taxon>Hyalellidae</taxon>
        <taxon>Hyalella</taxon>
    </lineage>
</organism>
<accession>A0A8B7NSV7</accession>
<gene>
    <name evidence="4" type="primary">LOC108672866</name>
</gene>
<dbReference type="GO" id="GO:0004534">
    <property type="term" value="F:5'-3' RNA exonuclease activity"/>
    <property type="evidence" value="ECO:0007669"/>
    <property type="project" value="TreeGrafter"/>
</dbReference>